<evidence type="ECO:0000256" key="2">
    <source>
        <dbReference type="ARBA" id="ARBA00022840"/>
    </source>
</evidence>
<dbReference type="SMART" id="SM00382">
    <property type="entry name" value="AAA"/>
    <property type="match status" value="1"/>
</dbReference>
<sequence>MTKWILEARGLIKRYGDFTAVNQVSFQIEEGEIFGLLGPNGAGKTTTISLLSGLMAPEGGSVWVGGRDLARERQAVKRMIGVVPQELAFYAVLSARENLAFFGRLYGLRGRGLKARVQEALEVVGLSEKADRPRAGQFSGGMKRRLNLAIGLLHRPRLLFLDEPTVGVDPQSRAHIFENICRLNREEGMTILYTSHYLEEVELLCTRVGILDGGRLIAYDRVDALIQAMGKGIIQARLEGLTPELLARLRALPGIDGLIVQNGFLQVEATNLQQALLELASTLQGSPSRLTALEVMRPGLETVFLSLTGRRLRD</sequence>
<dbReference type="GO" id="GO:0016887">
    <property type="term" value="F:ATP hydrolysis activity"/>
    <property type="evidence" value="ECO:0007669"/>
    <property type="project" value="InterPro"/>
</dbReference>
<dbReference type="InterPro" id="IPR003439">
    <property type="entry name" value="ABC_transporter-like_ATP-bd"/>
</dbReference>
<name>A0A932FUV7_UNCTE</name>
<proteinExistence type="predicted"/>
<gene>
    <name evidence="4" type="ORF">HYY20_04040</name>
</gene>
<organism evidence="4 5">
    <name type="scientific">Tectimicrobiota bacterium</name>
    <dbReference type="NCBI Taxonomy" id="2528274"/>
    <lineage>
        <taxon>Bacteria</taxon>
        <taxon>Pseudomonadati</taxon>
        <taxon>Nitrospinota/Tectimicrobiota group</taxon>
        <taxon>Candidatus Tectimicrobiota</taxon>
    </lineage>
</organism>
<dbReference type="InterPro" id="IPR017871">
    <property type="entry name" value="ABC_transporter-like_CS"/>
</dbReference>
<dbReference type="PROSITE" id="PS50893">
    <property type="entry name" value="ABC_TRANSPORTER_2"/>
    <property type="match status" value="1"/>
</dbReference>
<feature type="domain" description="ABC transporter" evidence="3">
    <location>
        <begin position="6"/>
        <end position="238"/>
    </location>
</feature>
<dbReference type="InterPro" id="IPR027417">
    <property type="entry name" value="P-loop_NTPase"/>
</dbReference>
<evidence type="ECO:0000256" key="1">
    <source>
        <dbReference type="ARBA" id="ARBA00022741"/>
    </source>
</evidence>
<evidence type="ECO:0000313" key="4">
    <source>
        <dbReference type="EMBL" id="MBI2876030.1"/>
    </source>
</evidence>
<accession>A0A932FUV7</accession>
<dbReference type="Pfam" id="PF00005">
    <property type="entry name" value="ABC_tran"/>
    <property type="match status" value="1"/>
</dbReference>
<dbReference type="GO" id="GO:0005524">
    <property type="term" value="F:ATP binding"/>
    <property type="evidence" value="ECO:0007669"/>
    <property type="project" value="UniProtKB-KW"/>
</dbReference>
<dbReference type="Gene3D" id="3.40.50.300">
    <property type="entry name" value="P-loop containing nucleotide triphosphate hydrolases"/>
    <property type="match status" value="1"/>
</dbReference>
<dbReference type="Proteomes" id="UP000769766">
    <property type="component" value="Unassembled WGS sequence"/>
</dbReference>
<protein>
    <submittedName>
        <fullName evidence="4">ABC transporter ATP-binding protein</fullName>
    </submittedName>
</protein>
<dbReference type="PANTHER" id="PTHR43582:SF2">
    <property type="entry name" value="LINEARMYCIN RESISTANCE ATP-BINDING PROTEIN LNRL"/>
    <property type="match status" value="1"/>
</dbReference>
<evidence type="ECO:0000259" key="3">
    <source>
        <dbReference type="PROSITE" id="PS50893"/>
    </source>
</evidence>
<dbReference type="InterPro" id="IPR003593">
    <property type="entry name" value="AAA+_ATPase"/>
</dbReference>
<dbReference type="AlphaFoldDB" id="A0A932FUV7"/>
<dbReference type="SUPFAM" id="SSF52540">
    <property type="entry name" value="P-loop containing nucleoside triphosphate hydrolases"/>
    <property type="match status" value="1"/>
</dbReference>
<keyword evidence="2 4" id="KW-0067">ATP-binding</keyword>
<evidence type="ECO:0000313" key="5">
    <source>
        <dbReference type="Proteomes" id="UP000769766"/>
    </source>
</evidence>
<comment type="caution">
    <text evidence="4">The sequence shown here is derived from an EMBL/GenBank/DDBJ whole genome shotgun (WGS) entry which is preliminary data.</text>
</comment>
<dbReference type="PANTHER" id="PTHR43582">
    <property type="entry name" value="LINEARMYCIN RESISTANCE ATP-BINDING PROTEIN LNRL"/>
    <property type="match status" value="1"/>
</dbReference>
<reference evidence="4" key="1">
    <citation type="submission" date="2020-07" db="EMBL/GenBank/DDBJ databases">
        <title>Huge and variable diversity of episymbiotic CPR bacteria and DPANN archaea in groundwater ecosystems.</title>
        <authorList>
            <person name="He C.Y."/>
            <person name="Keren R."/>
            <person name="Whittaker M."/>
            <person name="Farag I.F."/>
            <person name="Doudna J."/>
            <person name="Cate J.H.D."/>
            <person name="Banfield J.F."/>
        </authorList>
    </citation>
    <scope>NUCLEOTIDE SEQUENCE</scope>
    <source>
        <strain evidence="4">NC_groundwater_672_Ag_B-0.1um_62_36</strain>
    </source>
</reference>
<dbReference type="EMBL" id="JACPRF010000125">
    <property type="protein sequence ID" value="MBI2876030.1"/>
    <property type="molecule type" value="Genomic_DNA"/>
</dbReference>
<keyword evidence="1" id="KW-0547">Nucleotide-binding</keyword>
<dbReference type="PROSITE" id="PS00211">
    <property type="entry name" value="ABC_TRANSPORTER_1"/>
    <property type="match status" value="1"/>
</dbReference>